<keyword evidence="2" id="KW-1185">Reference proteome</keyword>
<dbReference type="EMBL" id="UYRT01000628">
    <property type="protein sequence ID" value="VDK28469.1"/>
    <property type="molecule type" value="Genomic_DNA"/>
</dbReference>
<gene>
    <name evidence="1" type="ORF">GPUH_LOCUS657</name>
</gene>
<evidence type="ECO:0000313" key="1">
    <source>
        <dbReference type="EMBL" id="VDK28469.1"/>
    </source>
</evidence>
<sequence>MLLKHNAPEWPVPPSSAYTMMAAQCAGSYSMGTVATIEHISSECGRLCDHHHHHHDRQNIQTVLSRNGDGGDTALRPIARHCYSVGASPCKIVDRGPAGDGLPASAVSLLPTQQKQQQQRAVSFPYGTGSDYGQTYFGTAPHHITVATIDDEPPSPPKTVMKAILRPSNKQTAEVAAAESSSGVSLKQQQQQKPNYSLVNTQILTVSDLEMNASGSCDF</sequence>
<proteinExistence type="predicted"/>
<dbReference type="Proteomes" id="UP000271098">
    <property type="component" value="Unassembled WGS sequence"/>
</dbReference>
<reference evidence="1 2" key="2">
    <citation type="submission" date="2018-11" db="EMBL/GenBank/DDBJ databases">
        <authorList>
            <consortium name="Pathogen Informatics"/>
        </authorList>
    </citation>
    <scope>NUCLEOTIDE SEQUENCE [LARGE SCALE GENOMIC DNA]</scope>
</reference>
<dbReference type="OrthoDB" id="10653581at2759"/>
<evidence type="ECO:0000313" key="2">
    <source>
        <dbReference type="Proteomes" id="UP000271098"/>
    </source>
</evidence>
<organism evidence="3">
    <name type="scientific">Gongylonema pulchrum</name>
    <dbReference type="NCBI Taxonomy" id="637853"/>
    <lineage>
        <taxon>Eukaryota</taxon>
        <taxon>Metazoa</taxon>
        <taxon>Ecdysozoa</taxon>
        <taxon>Nematoda</taxon>
        <taxon>Chromadorea</taxon>
        <taxon>Rhabditida</taxon>
        <taxon>Spirurina</taxon>
        <taxon>Spiruromorpha</taxon>
        <taxon>Spiruroidea</taxon>
        <taxon>Gongylonematidae</taxon>
        <taxon>Gongylonema</taxon>
    </lineage>
</organism>
<reference evidence="3" key="1">
    <citation type="submission" date="2016-06" db="UniProtKB">
        <authorList>
            <consortium name="WormBaseParasite"/>
        </authorList>
    </citation>
    <scope>IDENTIFICATION</scope>
</reference>
<dbReference type="AlphaFoldDB" id="A0A183CW16"/>
<evidence type="ECO:0000313" key="3">
    <source>
        <dbReference type="WBParaSite" id="GPUH_0000065701-mRNA-1"/>
    </source>
</evidence>
<name>A0A183CW16_9BILA</name>
<dbReference type="WBParaSite" id="GPUH_0000065701-mRNA-1">
    <property type="protein sequence ID" value="GPUH_0000065701-mRNA-1"/>
    <property type="gene ID" value="GPUH_0000065701"/>
</dbReference>
<protein>
    <submittedName>
        <fullName evidence="1 3">Uncharacterized protein</fullName>
    </submittedName>
</protein>
<accession>A0A183CW16</accession>